<evidence type="ECO:0000259" key="5">
    <source>
        <dbReference type="PROSITE" id="PS50102"/>
    </source>
</evidence>
<dbReference type="InterPro" id="IPR035979">
    <property type="entry name" value="RBD_domain_sf"/>
</dbReference>
<keyword evidence="1" id="KW-0677">Repeat</keyword>
<feature type="region of interest" description="Disordered" evidence="4">
    <location>
        <begin position="46"/>
        <end position="96"/>
    </location>
</feature>
<dbReference type="InterPro" id="IPR012677">
    <property type="entry name" value="Nucleotide-bd_a/b_plait_sf"/>
</dbReference>
<dbReference type="SUPFAM" id="SSF54928">
    <property type="entry name" value="RNA-binding domain, RBD"/>
    <property type="match status" value="2"/>
</dbReference>
<evidence type="ECO:0000256" key="4">
    <source>
        <dbReference type="SAM" id="MobiDB-lite"/>
    </source>
</evidence>
<feature type="compositionally biased region" description="Low complexity" evidence="4">
    <location>
        <begin position="158"/>
        <end position="169"/>
    </location>
</feature>
<feature type="compositionally biased region" description="Low complexity" evidence="4">
    <location>
        <begin position="519"/>
        <end position="532"/>
    </location>
</feature>
<feature type="domain" description="RRM" evidence="5">
    <location>
        <begin position="362"/>
        <end position="443"/>
    </location>
</feature>
<feature type="compositionally biased region" description="Polar residues" evidence="4">
    <location>
        <begin position="49"/>
        <end position="90"/>
    </location>
</feature>
<reference evidence="6 7" key="1">
    <citation type="submission" date="2019-06" db="EMBL/GenBank/DDBJ databases">
        <title>A chromosomal-level reference genome of Carpinus fangiana (Coryloideae, Betulaceae).</title>
        <authorList>
            <person name="Yang X."/>
            <person name="Wang Z."/>
            <person name="Zhang L."/>
            <person name="Hao G."/>
            <person name="Liu J."/>
            <person name="Yang Y."/>
        </authorList>
    </citation>
    <scope>NUCLEOTIDE SEQUENCE [LARGE SCALE GENOMIC DNA]</scope>
    <source>
        <strain evidence="6">Cfa_2016G</strain>
        <tissue evidence="6">Leaf</tissue>
    </source>
</reference>
<keyword evidence="7" id="KW-1185">Reference proteome</keyword>
<evidence type="ECO:0000313" key="6">
    <source>
        <dbReference type="EMBL" id="KAE8036857.1"/>
    </source>
</evidence>
<feature type="region of interest" description="Disordered" evidence="4">
    <location>
        <begin position="506"/>
        <end position="532"/>
    </location>
</feature>
<feature type="region of interest" description="Disordered" evidence="4">
    <location>
        <begin position="154"/>
        <end position="191"/>
    </location>
</feature>
<sequence length="584" mass="64091">MDDARKMHSGSTPRAQLPIPGNNMMYNHFGSNNNHLHRSASHLFYQGHNHATPNDNSVHTLSQGFNGMNLQSPSFSNTKRPSPQPSTRSSDFAGVPLNNGLPPGYVLNGQLLWPGSHMPGAAAHHTMAGAPNMYQTVGPQYNFQGWPAHYQDHSPNGTSTWTSSRNTSSEVPALITPRRDSSSTNEDGLPGTPFTAYTAGYGGVQIMDHHSPNSVFYGTPSPQSYPGKHMVPQVIPQEFLNILTRDPPVPHAVPAPNSPVKTLDRALQNPNGITNVYIRGLQPGTTDDMLQNWAERFGDIVSSKSIIDHTTGKCKGYGFVKYHNFKDAENCIRGFHYMGYESSFARESFYAVLKKLSDEKNTNLYVSNLPKDMNEHELAAVFEPYQVCSSRILRNADGTGRGVGFARFESRDHCEKVIKEFNNAPVCKPNGEEHLMQIRYADTKDQKALKQQTTAARNFRTAEYESVTSGRMGLFDPSERGISPNVHLQTDFESYMANANGAVRPQQFSPAGTRFDPNSYSRLPSSHVSSSSDRTVVNVNLPVGKTPVVDAKPATIDDMKPTVAILAPEKSDVTAASTSDTSSD</sequence>
<evidence type="ECO:0000313" key="7">
    <source>
        <dbReference type="Proteomes" id="UP000327013"/>
    </source>
</evidence>
<evidence type="ECO:0000256" key="3">
    <source>
        <dbReference type="PROSITE-ProRule" id="PRU00176"/>
    </source>
</evidence>
<gene>
    <name evidence="6" type="ORF">FH972_009490</name>
</gene>
<evidence type="ECO:0000256" key="2">
    <source>
        <dbReference type="ARBA" id="ARBA00022884"/>
    </source>
</evidence>
<dbReference type="Proteomes" id="UP000327013">
    <property type="component" value="Chromosome 4"/>
</dbReference>
<dbReference type="PANTHER" id="PTHR24012">
    <property type="entry name" value="RNA BINDING PROTEIN"/>
    <property type="match status" value="1"/>
</dbReference>
<dbReference type="AlphaFoldDB" id="A0A660KKF2"/>
<dbReference type="GO" id="GO:0003723">
    <property type="term" value="F:RNA binding"/>
    <property type="evidence" value="ECO:0007669"/>
    <property type="project" value="UniProtKB-UniRule"/>
</dbReference>
<feature type="domain" description="RRM" evidence="5">
    <location>
        <begin position="274"/>
        <end position="341"/>
    </location>
</feature>
<proteinExistence type="predicted"/>
<organism evidence="6 7">
    <name type="scientific">Carpinus fangiana</name>
    <dbReference type="NCBI Taxonomy" id="176857"/>
    <lineage>
        <taxon>Eukaryota</taxon>
        <taxon>Viridiplantae</taxon>
        <taxon>Streptophyta</taxon>
        <taxon>Embryophyta</taxon>
        <taxon>Tracheophyta</taxon>
        <taxon>Spermatophyta</taxon>
        <taxon>Magnoliopsida</taxon>
        <taxon>eudicotyledons</taxon>
        <taxon>Gunneridae</taxon>
        <taxon>Pentapetalae</taxon>
        <taxon>rosids</taxon>
        <taxon>fabids</taxon>
        <taxon>Fagales</taxon>
        <taxon>Betulaceae</taxon>
        <taxon>Carpinus</taxon>
    </lineage>
</organism>
<dbReference type="PROSITE" id="PS50102">
    <property type="entry name" value="RRM"/>
    <property type="match status" value="2"/>
</dbReference>
<dbReference type="Pfam" id="PF00076">
    <property type="entry name" value="RRM_1"/>
    <property type="match status" value="2"/>
</dbReference>
<protein>
    <recommendedName>
        <fullName evidence="5">RRM domain-containing protein</fullName>
    </recommendedName>
</protein>
<name>A0A660KKF2_9ROSI</name>
<accession>A0A660KKF2</accession>
<keyword evidence="2 3" id="KW-0694">RNA-binding</keyword>
<feature type="region of interest" description="Disordered" evidence="4">
    <location>
        <begin position="1"/>
        <end position="22"/>
    </location>
</feature>
<dbReference type="OrthoDB" id="271725at2759"/>
<dbReference type="Gene3D" id="3.30.70.330">
    <property type="match status" value="2"/>
</dbReference>
<evidence type="ECO:0000256" key="1">
    <source>
        <dbReference type="ARBA" id="ARBA00022737"/>
    </source>
</evidence>
<dbReference type="InterPro" id="IPR000504">
    <property type="entry name" value="RRM_dom"/>
</dbReference>
<dbReference type="SMART" id="SM00360">
    <property type="entry name" value="RRM"/>
    <property type="match status" value="2"/>
</dbReference>
<dbReference type="EMBL" id="CM017324">
    <property type="protein sequence ID" value="KAE8036857.1"/>
    <property type="molecule type" value="Genomic_DNA"/>
</dbReference>